<proteinExistence type="predicted"/>
<sequence>SKEAAKLKGEIGHSHGRRRIRRRVERRVQLIVEMFSKCCVGEEEQVIEGGGTCVQVIARFC</sequence>
<dbReference type="AlphaFoldDB" id="A0A4Y1R2D9"/>
<evidence type="ECO:0000313" key="1">
    <source>
        <dbReference type="EMBL" id="BBG98242.1"/>
    </source>
</evidence>
<reference evidence="1" key="1">
    <citation type="journal article" date="2019" name="Science">
        <title>Mutation of a bHLH transcription factor allowed almond domestication.</title>
        <authorList>
            <person name="Sanchez-Perez R."/>
            <person name="Pavan S."/>
            <person name="Mazzeo R."/>
            <person name="Moldovan C."/>
            <person name="Aiese Cigliano R."/>
            <person name="Del Cueto J."/>
            <person name="Ricciardi F."/>
            <person name="Lotti C."/>
            <person name="Ricciardi L."/>
            <person name="Dicenta F."/>
            <person name="Lopez-Marques R.L."/>
            <person name="Lindberg Moller B."/>
        </authorList>
    </citation>
    <scope>NUCLEOTIDE SEQUENCE</scope>
</reference>
<protein>
    <submittedName>
        <fullName evidence="1">Uncharacterized protein</fullName>
    </submittedName>
</protein>
<gene>
    <name evidence="1" type="ORF">Prudu_007591</name>
</gene>
<name>A0A4Y1R2D9_PRUDU</name>
<organism evidence="1">
    <name type="scientific">Prunus dulcis</name>
    <name type="common">Almond</name>
    <name type="synonym">Amygdalus dulcis</name>
    <dbReference type="NCBI Taxonomy" id="3755"/>
    <lineage>
        <taxon>Eukaryota</taxon>
        <taxon>Viridiplantae</taxon>
        <taxon>Streptophyta</taxon>
        <taxon>Embryophyta</taxon>
        <taxon>Tracheophyta</taxon>
        <taxon>Spermatophyta</taxon>
        <taxon>Magnoliopsida</taxon>
        <taxon>eudicotyledons</taxon>
        <taxon>Gunneridae</taxon>
        <taxon>Pentapetalae</taxon>
        <taxon>rosids</taxon>
        <taxon>fabids</taxon>
        <taxon>Rosales</taxon>
        <taxon>Rosaceae</taxon>
        <taxon>Amygdaloideae</taxon>
        <taxon>Amygdaleae</taxon>
        <taxon>Prunus</taxon>
    </lineage>
</organism>
<feature type="non-terminal residue" evidence="1">
    <location>
        <position position="1"/>
    </location>
</feature>
<accession>A0A4Y1R2D9</accession>
<dbReference type="EMBL" id="AP019298">
    <property type="protein sequence ID" value="BBG98242.1"/>
    <property type="molecule type" value="Genomic_DNA"/>
</dbReference>